<gene>
    <name evidence="1" type="ORF">S01H4_21298</name>
</gene>
<organism evidence="1">
    <name type="scientific">marine sediment metagenome</name>
    <dbReference type="NCBI Taxonomy" id="412755"/>
    <lineage>
        <taxon>unclassified sequences</taxon>
        <taxon>metagenomes</taxon>
        <taxon>ecological metagenomes</taxon>
    </lineage>
</organism>
<comment type="caution">
    <text evidence="1">The sequence shown here is derived from an EMBL/GenBank/DDBJ whole genome shotgun (WGS) entry which is preliminary data.</text>
</comment>
<evidence type="ECO:0000313" key="1">
    <source>
        <dbReference type="EMBL" id="GAG78994.1"/>
    </source>
</evidence>
<name>X1AB41_9ZZZZ</name>
<dbReference type="InterPro" id="IPR019651">
    <property type="entry name" value="Glutamate_DH_NAD-spec"/>
</dbReference>
<proteinExistence type="predicted"/>
<dbReference type="AlphaFoldDB" id="X1AB41"/>
<reference evidence="1" key="1">
    <citation type="journal article" date="2014" name="Front. Microbiol.">
        <title>High frequency of phylogenetically diverse reductive dehalogenase-homologous genes in deep subseafloor sedimentary metagenomes.</title>
        <authorList>
            <person name="Kawai M."/>
            <person name="Futagami T."/>
            <person name="Toyoda A."/>
            <person name="Takaki Y."/>
            <person name="Nishi S."/>
            <person name="Hori S."/>
            <person name="Arai W."/>
            <person name="Tsubouchi T."/>
            <person name="Morono Y."/>
            <person name="Uchiyama I."/>
            <person name="Ito T."/>
            <person name="Fujiyama A."/>
            <person name="Inagaki F."/>
            <person name="Takami H."/>
        </authorList>
    </citation>
    <scope>NUCLEOTIDE SEQUENCE</scope>
    <source>
        <strain evidence="1">Expedition CK06-06</strain>
    </source>
</reference>
<protein>
    <submittedName>
        <fullName evidence="1">Uncharacterized protein</fullName>
    </submittedName>
</protein>
<sequence>MGHRVIAQVDAFGLFELVSQMIYQRLVEVVAAEVRIAVGTEDLDDVIADIENRYVEGSAAEVEDRNLFVLFPLKAVGKRCGGRLIDNSLDLEPCYFAGVLGCLALRVVEVGPGR</sequence>
<dbReference type="EMBL" id="BART01009633">
    <property type="protein sequence ID" value="GAG78994.1"/>
    <property type="molecule type" value="Genomic_DNA"/>
</dbReference>
<dbReference type="Pfam" id="PF10712">
    <property type="entry name" value="NAD-GH"/>
    <property type="match status" value="1"/>
</dbReference>
<accession>X1AB41</accession>